<dbReference type="HOGENOM" id="CLU_839886_0_0_1"/>
<evidence type="ECO:0008006" key="3">
    <source>
        <dbReference type="Google" id="ProtNLM"/>
    </source>
</evidence>
<dbReference type="KEGG" id="tasa:A1Q1_01139"/>
<accession>J6F3B7</accession>
<dbReference type="EMBL" id="ALBS01000160">
    <property type="protein sequence ID" value="EJT49717.1"/>
    <property type="molecule type" value="Genomic_DNA"/>
</dbReference>
<comment type="caution">
    <text evidence="1">The sequence shown here is derived from an EMBL/GenBank/DDBJ whole genome shotgun (WGS) entry which is preliminary data.</text>
</comment>
<evidence type="ECO:0000313" key="2">
    <source>
        <dbReference type="Proteomes" id="UP000002748"/>
    </source>
</evidence>
<dbReference type="RefSeq" id="XP_014180889.1">
    <property type="nucleotide sequence ID" value="XM_014325414.1"/>
</dbReference>
<reference evidence="1 2" key="1">
    <citation type="journal article" date="2012" name="Eukaryot. Cell">
        <title>Draft genome sequence of CBS 2479, the standard type strain of Trichosporon asahii.</title>
        <authorList>
            <person name="Yang R.Y."/>
            <person name="Li H.T."/>
            <person name="Zhu H."/>
            <person name="Zhou G.P."/>
            <person name="Wang M."/>
            <person name="Wang L."/>
        </authorList>
    </citation>
    <scope>NUCLEOTIDE SEQUENCE [LARGE SCALE GENOMIC DNA]</scope>
    <source>
        <strain evidence="2">ATCC 90039 / CBS 2479 / JCM 2466 / KCTC 7840 / NCYC 2677 / UAMH 7654</strain>
    </source>
</reference>
<name>J6F3B7_TRIAS</name>
<dbReference type="GeneID" id="25984653"/>
<gene>
    <name evidence="1" type="ORF">A1Q1_01139</name>
</gene>
<evidence type="ECO:0000313" key="1">
    <source>
        <dbReference type="EMBL" id="EJT49717.1"/>
    </source>
</evidence>
<organism evidence="1 2">
    <name type="scientific">Trichosporon asahii var. asahii (strain ATCC 90039 / CBS 2479 / JCM 2466 / KCTC 7840 / NBRC 103889/ NCYC 2677 / UAMH 7654)</name>
    <name type="common">Yeast</name>
    <dbReference type="NCBI Taxonomy" id="1186058"/>
    <lineage>
        <taxon>Eukaryota</taxon>
        <taxon>Fungi</taxon>
        <taxon>Dikarya</taxon>
        <taxon>Basidiomycota</taxon>
        <taxon>Agaricomycotina</taxon>
        <taxon>Tremellomycetes</taxon>
        <taxon>Trichosporonales</taxon>
        <taxon>Trichosporonaceae</taxon>
        <taxon>Trichosporon</taxon>
    </lineage>
</organism>
<sequence>MVTIDYESFPHIIDLIWSHLDVEGLLAVRHSSSSWRTRANKILQRHMTLEVLFGKKEFALKLSLKHEEGHASTTGSLSHVRLPHYYVDYSMADIKDEDLGRLPSGVAGDILSGALHNLAVLDVIYHENDIEKWLPEMLKLFGPDTVVYFLNMGNMLQLEFMEAPDTLVLNLDCVGPKASPLELQFQRLLDPGDVAGTDITFILDHGALEGNRPNAVWVENLEMTLAPIWTVATVTLVGLERFFRKAWVFDIFKQDSYATAANTFAYMGEVYNPTAEADMLKRFAVAVKHKELRKCGAVRLLTHEEYEAVLGHDKYMIYTSYEQQSQISPVEHPQSGSA</sequence>
<dbReference type="VEuPathDB" id="FungiDB:A1Q1_01139"/>
<proteinExistence type="predicted"/>
<protein>
    <recommendedName>
        <fullName evidence="3">F-box domain-containing protein</fullName>
    </recommendedName>
</protein>
<dbReference type="Proteomes" id="UP000002748">
    <property type="component" value="Unassembled WGS sequence"/>
</dbReference>
<dbReference type="AlphaFoldDB" id="J6F3B7"/>